<dbReference type="EMBL" id="BAAARV010000031">
    <property type="protein sequence ID" value="GAA2351779.1"/>
    <property type="molecule type" value="Genomic_DNA"/>
</dbReference>
<reference evidence="2" key="1">
    <citation type="journal article" date="2019" name="Int. J. Syst. Evol. Microbiol.">
        <title>The Global Catalogue of Microorganisms (GCM) 10K type strain sequencing project: providing services to taxonomists for standard genome sequencing and annotation.</title>
        <authorList>
            <consortium name="The Broad Institute Genomics Platform"/>
            <consortium name="The Broad Institute Genome Sequencing Center for Infectious Disease"/>
            <person name="Wu L."/>
            <person name="Ma J."/>
        </authorList>
    </citation>
    <scope>NUCLEOTIDE SEQUENCE [LARGE SCALE GENOMIC DNA]</scope>
    <source>
        <strain evidence="2">JCM 3272</strain>
    </source>
</reference>
<proteinExistence type="predicted"/>
<gene>
    <name evidence="1" type="ORF">GCM10010170_042090</name>
</gene>
<protein>
    <submittedName>
        <fullName evidence="1">Uncharacterized protein</fullName>
    </submittedName>
</protein>
<comment type="caution">
    <text evidence="1">The sequence shown here is derived from an EMBL/GenBank/DDBJ whole genome shotgun (WGS) entry which is preliminary data.</text>
</comment>
<sequence>MIARTEVVVGPLISQRLLPDHCAKDIGKSLDGEALTTHAILGSKLTSQQPEAREIDLFMLAVVVRDVDLSQGSTLENGDRVAARCRVLYIRKTQPDFMINFPAEFPTAGGVENNAQRLPMRLGAIGPWLGMDSA</sequence>
<evidence type="ECO:0000313" key="1">
    <source>
        <dbReference type="EMBL" id="GAA2351779.1"/>
    </source>
</evidence>
<organism evidence="1 2">
    <name type="scientific">Dactylosporangium salmoneum</name>
    <dbReference type="NCBI Taxonomy" id="53361"/>
    <lineage>
        <taxon>Bacteria</taxon>
        <taxon>Bacillati</taxon>
        <taxon>Actinomycetota</taxon>
        <taxon>Actinomycetes</taxon>
        <taxon>Micromonosporales</taxon>
        <taxon>Micromonosporaceae</taxon>
        <taxon>Dactylosporangium</taxon>
    </lineage>
</organism>
<keyword evidence="2" id="KW-1185">Reference proteome</keyword>
<dbReference type="Proteomes" id="UP001501444">
    <property type="component" value="Unassembled WGS sequence"/>
</dbReference>
<evidence type="ECO:0000313" key="2">
    <source>
        <dbReference type="Proteomes" id="UP001501444"/>
    </source>
</evidence>
<name>A0ABP5TFZ2_9ACTN</name>
<accession>A0ABP5TFZ2</accession>